<sequence length="150" mass="16940">MEGHHVPSFRVRERMVSSTPEKDLESHKILLLIEKEDDLASAGATKRPPCRVLVLTEPTKGELGKEDQEKMKADHDQVVSDLERTHKHSCVYGWMALYVGLGISTDMTYEVTFMLAVAKFAKVTSPVDDWAMPEDITGVKCFLSGYWQKL</sequence>
<name>A0A8T2XT74_POPDE</name>
<organism evidence="2 3">
    <name type="scientific">Populus deltoides</name>
    <name type="common">Eastern poplar</name>
    <name type="synonym">Eastern cottonwood</name>
    <dbReference type="NCBI Taxonomy" id="3696"/>
    <lineage>
        <taxon>Eukaryota</taxon>
        <taxon>Viridiplantae</taxon>
        <taxon>Streptophyta</taxon>
        <taxon>Embryophyta</taxon>
        <taxon>Tracheophyta</taxon>
        <taxon>Spermatophyta</taxon>
        <taxon>Magnoliopsida</taxon>
        <taxon>eudicotyledons</taxon>
        <taxon>Gunneridae</taxon>
        <taxon>Pentapetalae</taxon>
        <taxon>rosids</taxon>
        <taxon>fabids</taxon>
        <taxon>Malpighiales</taxon>
        <taxon>Salicaceae</taxon>
        <taxon>Saliceae</taxon>
        <taxon>Populus</taxon>
    </lineage>
</organism>
<comment type="caution">
    <text evidence="2">The sequence shown here is derived from an EMBL/GenBank/DDBJ whole genome shotgun (WGS) entry which is preliminary data.</text>
</comment>
<accession>A0A8T2XT74</accession>
<proteinExistence type="predicted"/>
<feature type="region of interest" description="Disordered" evidence="1">
    <location>
        <begin position="57"/>
        <end position="76"/>
    </location>
</feature>
<keyword evidence="3" id="KW-1185">Reference proteome</keyword>
<dbReference type="AlphaFoldDB" id="A0A8T2XT74"/>
<evidence type="ECO:0000313" key="2">
    <source>
        <dbReference type="EMBL" id="KAH8496296.1"/>
    </source>
</evidence>
<dbReference type="Proteomes" id="UP000807159">
    <property type="component" value="Chromosome 10"/>
</dbReference>
<evidence type="ECO:0000313" key="3">
    <source>
        <dbReference type="Proteomes" id="UP000807159"/>
    </source>
</evidence>
<feature type="compositionally biased region" description="Basic and acidic residues" evidence="1">
    <location>
        <begin position="59"/>
        <end position="76"/>
    </location>
</feature>
<reference evidence="2" key="1">
    <citation type="journal article" date="2021" name="J. Hered.">
        <title>Genome Assembly of Salicaceae Populus deltoides (Eastern Cottonwood) I-69 Based on Nanopore Sequencing and Hi-C Technologies.</title>
        <authorList>
            <person name="Bai S."/>
            <person name="Wu H."/>
            <person name="Zhang J."/>
            <person name="Pan Z."/>
            <person name="Zhao W."/>
            <person name="Li Z."/>
            <person name="Tong C."/>
        </authorList>
    </citation>
    <scope>NUCLEOTIDE SEQUENCE</scope>
    <source>
        <tissue evidence="2">Leaf</tissue>
    </source>
</reference>
<feature type="region of interest" description="Disordered" evidence="1">
    <location>
        <begin position="1"/>
        <end position="22"/>
    </location>
</feature>
<protein>
    <submittedName>
        <fullName evidence="2">Uncharacterized protein</fullName>
    </submittedName>
</protein>
<gene>
    <name evidence="2" type="ORF">H0E87_019166</name>
</gene>
<dbReference type="EMBL" id="JACEGQ020000010">
    <property type="protein sequence ID" value="KAH8496296.1"/>
    <property type="molecule type" value="Genomic_DNA"/>
</dbReference>
<evidence type="ECO:0000256" key="1">
    <source>
        <dbReference type="SAM" id="MobiDB-lite"/>
    </source>
</evidence>